<keyword evidence="3" id="KW-1185">Reference proteome</keyword>
<dbReference type="InterPro" id="IPR003607">
    <property type="entry name" value="HD/PDEase_dom"/>
</dbReference>
<dbReference type="SMART" id="SM00471">
    <property type="entry name" value="HDc"/>
    <property type="match status" value="1"/>
</dbReference>
<name>A0A6I6JIY7_9BACT</name>
<gene>
    <name evidence="2" type="ORF">GM415_08355</name>
</gene>
<dbReference type="RefSeq" id="WP_158947360.1">
    <property type="nucleotide sequence ID" value="NZ_CP046400.1"/>
</dbReference>
<dbReference type="AlphaFoldDB" id="A0A6I6JIY7"/>
<dbReference type="InterPro" id="IPR037522">
    <property type="entry name" value="HD_GYP_dom"/>
</dbReference>
<organism evidence="2 3">
    <name type="scientific">Pseudodesulfovibrio cashew</name>
    <dbReference type="NCBI Taxonomy" id="2678688"/>
    <lineage>
        <taxon>Bacteria</taxon>
        <taxon>Pseudomonadati</taxon>
        <taxon>Thermodesulfobacteriota</taxon>
        <taxon>Desulfovibrionia</taxon>
        <taxon>Desulfovibrionales</taxon>
        <taxon>Desulfovibrionaceae</taxon>
    </lineage>
</organism>
<evidence type="ECO:0000259" key="1">
    <source>
        <dbReference type="PROSITE" id="PS51832"/>
    </source>
</evidence>
<evidence type="ECO:0000313" key="2">
    <source>
        <dbReference type="EMBL" id="QGY40137.1"/>
    </source>
</evidence>
<accession>A0A6I6JIY7</accession>
<reference evidence="2 3" key="1">
    <citation type="submission" date="2019-11" db="EMBL/GenBank/DDBJ databases">
        <authorList>
            <person name="Zheng R.K."/>
            <person name="Sun C.M."/>
        </authorList>
    </citation>
    <scope>NUCLEOTIDE SEQUENCE [LARGE SCALE GENOMIC DNA]</scope>
    <source>
        <strain evidence="2 3">SRB007</strain>
    </source>
</reference>
<dbReference type="Pfam" id="PF13487">
    <property type="entry name" value="HD_5"/>
    <property type="match status" value="1"/>
</dbReference>
<evidence type="ECO:0000313" key="3">
    <source>
        <dbReference type="Proteomes" id="UP000428328"/>
    </source>
</evidence>
<dbReference type="SUPFAM" id="SSF109604">
    <property type="entry name" value="HD-domain/PDEase-like"/>
    <property type="match status" value="1"/>
</dbReference>
<dbReference type="Gene3D" id="1.10.3210.10">
    <property type="entry name" value="Hypothetical protein af1432"/>
    <property type="match status" value="1"/>
</dbReference>
<dbReference type="KEGG" id="psel:GM415_08355"/>
<dbReference type="EMBL" id="CP046400">
    <property type="protein sequence ID" value="QGY40137.1"/>
    <property type="molecule type" value="Genomic_DNA"/>
</dbReference>
<feature type="domain" description="HD-GYP" evidence="1">
    <location>
        <begin position="134"/>
        <end position="323"/>
    </location>
</feature>
<dbReference type="Proteomes" id="UP000428328">
    <property type="component" value="Chromosome"/>
</dbReference>
<sequence>MVPKRSKPQYVSISPLMLRADSRVPFDVFLRHEGNYVLFNAAGMTLTGGQCRELAANSVNNVYIDKRSLDSYRTYLNEYITGILDDEGIPLDKRAEAWSNAAAMLGKELYEDKLPGPTFEKRYHRFEQLITSTAGFIQSPKPLKHLSGFISKGYNIYHHGISTMVYSMALMHEFGYQDFKILSCGMGALLHDIGKIGLPQDIVTKDPAELSGDEAAVLQLHPMVGARTCSCFNLSSIASNCILFHHERADGKGYPTKAGSEDIPQYVQIICLCNAYDTLTRNMPYRKALRPFEALKTIMDDDGMVEKPLLKRFVEMLSRAEIM</sequence>
<protein>
    <submittedName>
        <fullName evidence="2">HD domain-containing protein</fullName>
    </submittedName>
</protein>
<proteinExistence type="predicted"/>
<dbReference type="PANTHER" id="PTHR43155:SF2">
    <property type="entry name" value="CYCLIC DI-GMP PHOSPHODIESTERASE PA4108"/>
    <property type="match status" value="1"/>
</dbReference>
<dbReference type="CDD" id="cd00077">
    <property type="entry name" value="HDc"/>
    <property type="match status" value="1"/>
</dbReference>
<dbReference type="PANTHER" id="PTHR43155">
    <property type="entry name" value="CYCLIC DI-GMP PHOSPHODIESTERASE PA4108-RELATED"/>
    <property type="match status" value="1"/>
</dbReference>
<dbReference type="PROSITE" id="PS51832">
    <property type="entry name" value="HD_GYP"/>
    <property type="match status" value="1"/>
</dbReference>